<dbReference type="Gramene" id="Kaladp0079s0092.1.v1.1">
    <property type="protein sequence ID" value="Kaladp0079s0092.1.v1.1"/>
    <property type="gene ID" value="Kaladp0079s0092.v1.1"/>
</dbReference>
<dbReference type="OMA" id="PESSCYR"/>
<evidence type="ECO:0000313" key="5">
    <source>
        <dbReference type="Proteomes" id="UP000594263"/>
    </source>
</evidence>
<feature type="domain" description="YTH" evidence="3">
    <location>
        <begin position="64"/>
        <end position="199"/>
    </location>
</feature>
<dbReference type="PANTHER" id="PTHR12357">
    <property type="entry name" value="YTH YT521-B HOMOLOGY DOMAIN-CONTAINING"/>
    <property type="match status" value="1"/>
</dbReference>
<feature type="compositionally biased region" description="Basic residues" evidence="2">
    <location>
        <begin position="380"/>
        <end position="391"/>
    </location>
</feature>
<evidence type="ECO:0000259" key="3">
    <source>
        <dbReference type="PROSITE" id="PS50882"/>
    </source>
</evidence>
<dbReference type="AlphaFoldDB" id="A0A7N0URA2"/>
<dbReference type="Gene3D" id="3.10.590.10">
    <property type="entry name" value="ph1033 like domains"/>
    <property type="match status" value="1"/>
</dbReference>
<evidence type="ECO:0000313" key="4">
    <source>
        <dbReference type="EnsemblPlants" id="Kaladp0079s0092.1.v1.1"/>
    </source>
</evidence>
<feature type="compositionally biased region" description="Basic and acidic residues" evidence="2">
    <location>
        <begin position="16"/>
        <end position="26"/>
    </location>
</feature>
<dbReference type="GO" id="GO:1990247">
    <property type="term" value="F:N6-methyladenosine-containing RNA reader activity"/>
    <property type="evidence" value="ECO:0007669"/>
    <property type="project" value="UniProtKB-UniRule"/>
</dbReference>
<feature type="region of interest" description="Disordered" evidence="2">
    <location>
        <begin position="349"/>
        <end position="391"/>
    </location>
</feature>
<dbReference type="GO" id="GO:0005654">
    <property type="term" value="C:nucleoplasm"/>
    <property type="evidence" value="ECO:0007669"/>
    <property type="project" value="TreeGrafter"/>
</dbReference>
<comment type="similarity">
    <text evidence="1">Belongs to the YTHDF family.</text>
</comment>
<protein>
    <recommendedName>
        <fullName evidence="1">YTH domain-containing family protein</fullName>
    </recommendedName>
</protein>
<dbReference type="InterPro" id="IPR007275">
    <property type="entry name" value="YTH_domain"/>
</dbReference>
<feature type="region of interest" description="Disordered" evidence="2">
    <location>
        <begin position="257"/>
        <end position="306"/>
    </location>
</feature>
<dbReference type="CDD" id="cd21134">
    <property type="entry name" value="YTH"/>
    <property type="match status" value="1"/>
</dbReference>
<dbReference type="GO" id="GO:0036396">
    <property type="term" value="C:RNA N6-methyladenosine methyltransferase complex"/>
    <property type="evidence" value="ECO:0007669"/>
    <property type="project" value="EnsemblPlants"/>
</dbReference>
<reference evidence="4" key="1">
    <citation type="submission" date="2021-01" db="UniProtKB">
        <authorList>
            <consortium name="EnsemblPlants"/>
        </authorList>
    </citation>
    <scope>IDENTIFICATION</scope>
</reference>
<dbReference type="SMR" id="A0A7N0URA2"/>
<dbReference type="Proteomes" id="UP000594263">
    <property type="component" value="Unplaced"/>
</dbReference>
<dbReference type="PROSITE" id="PS50882">
    <property type="entry name" value="YTH"/>
    <property type="match status" value="1"/>
</dbReference>
<evidence type="ECO:0000256" key="1">
    <source>
        <dbReference type="RuleBase" id="RU369095"/>
    </source>
</evidence>
<name>A0A7N0URA2_KALFE</name>
<dbReference type="GO" id="GO:0048024">
    <property type="term" value="P:regulation of mRNA splicing, via spliceosome"/>
    <property type="evidence" value="ECO:0007669"/>
    <property type="project" value="TreeGrafter"/>
</dbReference>
<feature type="compositionally biased region" description="Low complexity" evidence="2">
    <location>
        <begin position="276"/>
        <end position="300"/>
    </location>
</feature>
<dbReference type="GO" id="GO:0000398">
    <property type="term" value="P:mRNA splicing, via spliceosome"/>
    <property type="evidence" value="ECO:0007669"/>
    <property type="project" value="TreeGrafter"/>
</dbReference>
<comment type="function">
    <text evidence="1">Specifically recognizes and binds N6-methyladenosine (m6A)-containing RNAs, and regulates mRNA stability. M6A is a modification present at internal sites of mRNAs and some non-coding RNAs and plays a role in mRNA stability and processing.</text>
</comment>
<dbReference type="EnsemblPlants" id="Kaladp0079s0092.1.v1.1">
    <property type="protein sequence ID" value="Kaladp0079s0092.1.v1.1"/>
    <property type="gene ID" value="Kaladp0079s0092.v1.1"/>
</dbReference>
<keyword evidence="5" id="KW-1185">Reference proteome</keyword>
<sequence length="391" mass="43960">MSLESIKRNSPLVDLKTSESDREPRKRNTSKPENSCVEDVQPPEVEDRGERKGSAARSNASHGKRYFIIKSLNHQNIQLSIEKGIWATQVMNEPILDAAYHTSDEVILIFSVNMSGFFQGYARMTSSVGWRRDNVWGQGCGGSNPWGRSFKVKWLRLSDLPFEKTLHLKNPLNDYKPVKISRDCQELTEDTGQALCQLLDEFENVNALESYGIPLKRHCVNPSSSVQGSEYNMAPVDAPWVGPQMIYPSSIYQIQAETTGGQSSHSKSHGMIFPESTTSSSSKSNQMRQSRSRRSLTSGQADQAKSSKLNNWDFSAEMDPLCTLSEDDFLKMSYEEYLEAYSRCSKRLQRSATGKLQGAPDLSASRSCGDDIRSVPDRSHSHKRHHVSSYK</sequence>
<dbReference type="PANTHER" id="PTHR12357:SF3">
    <property type="entry name" value="YTH DOMAIN-CONTAINING PROTEIN 1"/>
    <property type="match status" value="1"/>
</dbReference>
<organism evidence="4 5">
    <name type="scientific">Kalanchoe fedtschenkoi</name>
    <name type="common">Lavender scallops</name>
    <name type="synonym">South American air plant</name>
    <dbReference type="NCBI Taxonomy" id="63787"/>
    <lineage>
        <taxon>Eukaryota</taxon>
        <taxon>Viridiplantae</taxon>
        <taxon>Streptophyta</taxon>
        <taxon>Embryophyta</taxon>
        <taxon>Tracheophyta</taxon>
        <taxon>Spermatophyta</taxon>
        <taxon>Magnoliopsida</taxon>
        <taxon>eudicotyledons</taxon>
        <taxon>Gunneridae</taxon>
        <taxon>Pentapetalae</taxon>
        <taxon>Saxifragales</taxon>
        <taxon>Crassulaceae</taxon>
        <taxon>Kalanchoe</taxon>
    </lineage>
</organism>
<keyword evidence="1" id="KW-0694">RNA-binding</keyword>
<proteinExistence type="inferred from homology"/>
<evidence type="ECO:0000256" key="2">
    <source>
        <dbReference type="SAM" id="MobiDB-lite"/>
    </source>
</evidence>
<dbReference type="GO" id="GO:0003729">
    <property type="term" value="F:mRNA binding"/>
    <property type="evidence" value="ECO:0007669"/>
    <property type="project" value="UniProtKB-UniRule"/>
</dbReference>
<dbReference type="Pfam" id="PF04146">
    <property type="entry name" value="YTH"/>
    <property type="match status" value="1"/>
</dbReference>
<accession>A0A7N0URA2</accession>
<dbReference type="InterPro" id="IPR045168">
    <property type="entry name" value="YTH_prot"/>
</dbReference>
<feature type="compositionally biased region" description="Basic and acidic residues" evidence="2">
    <location>
        <begin position="368"/>
        <end position="379"/>
    </location>
</feature>
<feature type="region of interest" description="Disordered" evidence="2">
    <location>
        <begin position="1"/>
        <end position="58"/>
    </location>
</feature>